<evidence type="ECO:0000313" key="2">
    <source>
        <dbReference type="Proteomes" id="UP001396334"/>
    </source>
</evidence>
<dbReference type="Proteomes" id="UP001396334">
    <property type="component" value="Unassembled WGS sequence"/>
</dbReference>
<proteinExistence type="predicted"/>
<accession>A0ABR2R3G6</accession>
<keyword evidence="2" id="KW-1185">Reference proteome</keyword>
<sequence>MEKSKRLLLGVRKKTKSTEQKKKKLFINVINYLKSDCYMFAPLISPSLSEPSKESKKRRVLKVIEKYMKSDTYMYSPMLSSQLMASPPLGKGMADVQLRKLDVE</sequence>
<name>A0ABR2R3G6_9ROSI</name>
<evidence type="ECO:0000313" key="1">
    <source>
        <dbReference type="EMBL" id="KAK9007296.1"/>
    </source>
</evidence>
<organism evidence="1 2">
    <name type="scientific">Hibiscus sabdariffa</name>
    <name type="common">roselle</name>
    <dbReference type="NCBI Taxonomy" id="183260"/>
    <lineage>
        <taxon>Eukaryota</taxon>
        <taxon>Viridiplantae</taxon>
        <taxon>Streptophyta</taxon>
        <taxon>Embryophyta</taxon>
        <taxon>Tracheophyta</taxon>
        <taxon>Spermatophyta</taxon>
        <taxon>Magnoliopsida</taxon>
        <taxon>eudicotyledons</taxon>
        <taxon>Gunneridae</taxon>
        <taxon>Pentapetalae</taxon>
        <taxon>rosids</taxon>
        <taxon>malvids</taxon>
        <taxon>Malvales</taxon>
        <taxon>Malvaceae</taxon>
        <taxon>Malvoideae</taxon>
        <taxon>Hibiscus</taxon>
    </lineage>
</organism>
<protein>
    <submittedName>
        <fullName evidence="1">Uncharacterized protein</fullName>
    </submittedName>
</protein>
<dbReference type="PANTHER" id="PTHR36811:SF2">
    <property type="entry name" value="OS08G0444440 PROTEIN"/>
    <property type="match status" value="1"/>
</dbReference>
<comment type="caution">
    <text evidence="1">The sequence shown here is derived from an EMBL/GenBank/DDBJ whole genome shotgun (WGS) entry which is preliminary data.</text>
</comment>
<reference evidence="1 2" key="1">
    <citation type="journal article" date="2024" name="G3 (Bethesda)">
        <title>Genome assembly of Hibiscus sabdariffa L. provides insights into metabolisms of medicinal natural products.</title>
        <authorList>
            <person name="Kim T."/>
        </authorList>
    </citation>
    <scope>NUCLEOTIDE SEQUENCE [LARGE SCALE GENOMIC DNA]</scope>
    <source>
        <strain evidence="1">TK-2024</strain>
        <tissue evidence="1">Old leaves</tissue>
    </source>
</reference>
<gene>
    <name evidence="1" type="ORF">V6N11_051125</name>
</gene>
<dbReference type="PANTHER" id="PTHR36811">
    <property type="entry name" value="OS08G0444440 PROTEIN"/>
    <property type="match status" value="1"/>
</dbReference>
<dbReference type="EMBL" id="JBBPBN010000027">
    <property type="protein sequence ID" value="KAK9007296.1"/>
    <property type="molecule type" value="Genomic_DNA"/>
</dbReference>